<dbReference type="AlphaFoldDB" id="A0A0H2RGP4"/>
<feature type="compositionally biased region" description="Polar residues" evidence="1">
    <location>
        <begin position="233"/>
        <end position="243"/>
    </location>
</feature>
<reference evidence="2 3" key="1">
    <citation type="submission" date="2015-04" db="EMBL/GenBank/DDBJ databases">
        <title>Complete genome sequence of Schizopora paradoxa KUC8140, a cosmopolitan wood degrader in East Asia.</title>
        <authorList>
            <consortium name="DOE Joint Genome Institute"/>
            <person name="Min B."/>
            <person name="Park H."/>
            <person name="Jang Y."/>
            <person name="Kim J.-J."/>
            <person name="Kim K.H."/>
            <person name="Pangilinan J."/>
            <person name="Lipzen A."/>
            <person name="Riley R."/>
            <person name="Grigoriev I.V."/>
            <person name="Spatafora J.W."/>
            <person name="Choi I.-G."/>
        </authorList>
    </citation>
    <scope>NUCLEOTIDE SEQUENCE [LARGE SCALE GENOMIC DNA]</scope>
    <source>
        <strain evidence="2 3">KUC8140</strain>
    </source>
</reference>
<dbReference type="EMBL" id="KQ086011">
    <property type="protein sequence ID" value="KLO11004.1"/>
    <property type="molecule type" value="Genomic_DNA"/>
</dbReference>
<dbReference type="OrthoDB" id="3220614at2759"/>
<protein>
    <submittedName>
        <fullName evidence="2">Uncharacterized protein</fullName>
    </submittedName>
</protein>
<keyword evidence="3" id="KW-1185">Reference proteome</keyword>
<organism evidence="2 3">
    <name type="scientific">Schizopora paradoxa</name>
    <dbReference type="NCBI Taxonomy" id="27342"/>
    <lineage>
        <taxon>Eukaryota</taxon>
        <taxon>Fungi</taxon>
        <taxon>Dikarya</taxon>
        <taxon>Basidiomycota</taxon>
        <taxon>Agaricomycotina</taxon>
        <taxon>Agaricomycetes</taxon>
        <taxon>Hymenochaetales</taxon>
        <taxon>Schizoporaceae</taxon>
        <taxon>Schizopora</taxon>
    </lineage>
</organism>
<accession>A0A0H2RGP4</accession>
<dbReference type="Proteomes" id="UP000053477">
    <property type="component" value="Unassembled WGS sequence"/>
</dbReference>
<evidence type="ECO:0000313" key="2">
    <source>
        <dbReference type="EMBL" id="KLO11004.1"/>
    </source>
</evidence>
<evidence type="ECO:0000256" key="1">
    <source>
        <dbReference type="SAM" id="MobiDB-lite"/>
    </source>
</evidence>
<feature type="compositionally biased region" description="Basic and acidic residues" evidence="1">
    <location>
        <begin position="253"/>
        <end position="263"/>
    </location>
</feature>
<feature type="region of interest" description="Disordered" evidence="1">
    <location>
        <begin position="233"/>
        <end position="263"/>
    </location>
</feature>
<sequence>MVVEGKEANRRVPALRRRVSSGRVDIARTAHPWATTTSTTTTLDEHQGYATDEGNPGKLVSRRFPNSDFTPTSTFALSNAHNDTSKLLWEVLDSQERLPSSLKHPQASLTNAGKRIGLIGGQGMHAITAGKYPAILYEENGAEYDRKKMLKGVWQAQVHRGEASSYQDDDSHNRLYDDPAMDRGGEHDGNFSELNFYNNICSFLTKNEKPSAKDSFFKFYHVVFNILSNTADSTSPSDYNDVSNGLHEMQQQLKEDVRPGSTR</sequence>
<dbReference type="InParanoid" id="A0A0H2RGP4"/>
<proteinExistence type="predicted"/>
<gene>
    <name evidence="2" type="ORF">SCHPADRAFT_891926</name>
</gene>
<name>A0A0H2RGP4_9AGAM</name>
<evidence type="ECO:0000313" key="3">
    <source>
        <dbReference type="Proteomes" id="UP000053477"/>
    </source>
</evidence>